<dbReference type="Gene3D" id="3.90.70.10">
    <property type="entry name" value="Cysteine proteinases"/>
    <property type="match status" value="1"/>
</dbReference>
<feature type="region of interest" description="Disordered" evidence="1">
    <location>
        <begin position="1"/>
        <end position="128"/>
    </location>
</feature>
<feature type="compositionally biased region" description="Basic and acidic residues" evidence="1">
    <location>
        <begin position="1"/>
        <end position="14"/>
    </location>
</feature>
<dbReference type="PROSITE" id="PS50235">
    <property type="entry name" value="USP_3"/>
    <property type="match status" value="1"/>
</dbReference>
<sequence length="2537" mass="285396">MDPKAAELPRERAASSEPCSTRSNPFDDNEHSSRKRQRVSRRGSRSRSVDTATASDSTAQSMPLSEGGSKSEADPAPPRTPTRSGPHPAPEPTSSRVTINLRTARPLESIPSSPPSPTTPSKMASDGADTGMRVSVELESDALSANPAIETPSSSPSAPGSPEIEVLTIHEDDEEFTTRSPPLAIIDEDELFVDPFLHFPYNNDGESLVATVRRLVHFIQYEPLEEESSFCRLRDWIESYLAYTHDRVDTWYETYSKYRTFWTIFPEVIFALSWRSRFFADFLEASREGHPALSGLLFQFARLTARFVAMDVRTLSRYLKENNNDEGPDLASRGYLQAYSYLLRKDEQSHIGRNLEAHYHWVWEEEVALLTNAFQTAGGSLPTLIKLAEGQLRLTSQNPKIIDNLSEPCRLVAKVLSDAATILGESGQHRRQSIEAARQQLTQGYDFFGVMSAGLEKIIEKQVTFLTPDSAITLVLSLANILYSTLLHDNSATRELLAAKRGEYPDIQTKYFPKIISLEWKFTILKRLITSAQMQLRVVGVTTMCGDLLSLHGAHKGNDPSQNPILLYFADFVIRNKIVEYLVGIASHPEIINESNNILGFLIVTNTFKQSQASTIWQTVTTSQDPRVVEAILRMLKRCLNLQKYEDLLFLCEKVKSLPIEAFTATMRDFCEELFRTLVSKAACDGIQYVDAPPYELCVRLIRESSMTTPESPVGYPDIQNFAAGRFRELLAHGPNGRIREEIYLECISDVSDRTATAPGSICVINALLRQNMGTDLHTLTTEHGLTQLVIQELESTIAEDRHSSNPSIRNSPASQARRELLLTIIIYEPGTISPELGTKLWNLLVGSESRSVIDRNTWWQILNSAMKKSPSENVFITACFKDHLPTLPPDCFTIGALDFAREAIASWLEASSQDSVDEDREFESLALEQLWRMILTAPPNTIDAQAIHILVEVYVESGLILSLPRAKARSIHLALVDRCLKQLAGAATKLKSFDQNSVSSGEEKGMVLVASENEFQEQEMIFARSLAVLREFLKTYQTKPQFATPKSRSPLSDASSALEGDPLEVRFQSFDGDKHTEVMSLTLGKRNTAAFLFASLQKATGFKNFKVFYGGKGFDPDEVDLCKSLEELNFNGLVLVQRRDEEDGPGHTSGSKTSLELEVTKHLDELWSYLGMHEKVAQEIYYFLIKFPVYDRLLADFDSEAISYSEVFPQGQPFKSLYAIYALREYIRVQSQKGTVNGGALTRATSLIVAAISNPDVLDHCSGAELKDCLALHLIDCFVVFLREPILPPSVASLLNDTLLKRLLQLLYSVKSVAASQNSVHLTWRCFEALLEASLQNSAFWSSFKSHLASTALLKDLLLEDPRVIIRKSVAKLITTKCTFSPSLACVSTTDFATAFWPMVATLIPMTAHHPQQCEETLSLALTLFKKLAETSLEFISLDDVIRQWGSLLLSHNSKENVGHPESIDMVAQGLAKLCHTAASFAKASQQPLTCSAIGADLFRKHLFPDLSLDNTDDNDRVIVPRIPLLNTTTRHVISETIFHLVKDDEAQYKNILLLLSTLVPYELTDEGPYVYELPFIFERSKSVRSPTGYVGLRNLSNTCYLNSLFTQLFMNIPFREFMLTAHVADGGASQKLLSETQNLFSYMQNSLRRFVDPANLAASIRTYEETNIDVSIQMDVDEFYNLLFDRWESQILAPDAKRQFRSFYGGQLVQQVKSKECAHISERLEPFSAIQCDIKGKSCLQESLQAYVDGEIMEGDNKYKCSTCDRHVDAVKRACLKDIPDNLIFHLKRFDFNLRTLQRSKINDYFSFPEKIDMRPYKVEHLMDNPDGSAEDVFELVGILVHSGTAESGHYYSYIRERPSNSDKENWVEFNDDSVTPWDPKCMESACFGGIDYRGPVDNVNMQYDKSYSAYMLFYQRSSVLATQQQALEHSGVTSPIRLPISPRISNHIAMENELLMRKYCLYDPSHTAFVTKMLANMKQINKGRCSDSHSLEKLALTVSLNHLDQVIGRTKDLPDFQNFMLGVRQICHSCAECSRDFLEWFCDRPDTLRHLLVRNPDALVRSEMASSINFALVKVKTDAAYAYGLGDDEDSIDGLDACEDPRLLQRVVRTITRLWDIFHTNCRAWPEYFGLLSCIANLGEHESVLLLDAGFLRKTLEVISADNLLPLSNQYQRMISIISKRIATRPVSYESVISLLHRLIETCDLSLESIPDNDERLESSLNGGAIPLTHTERHLLMQHWTRGQAHILTEKLLQIHQNHSATRDILIILLHCSESLDHYIFQAIIHGIRRGSASIPCGPFLRAAILYCEHSEEPQAIATMVLHVTKVASRIENIEGKEFLQFYKDVVNLEDNKNDIPREEIIKICLEQVPSWAPGLLNCYDGSVREGTEAFLAEILLRYGPQVELGTSAAEVEKANTILQVAQKLGVACLDYLNEVYVRLRQPAVRASLESILNVIATCTTYFDEEARDPLTRRFFEMRSTVLPALKRFTVEEVDEEVSDWDGSEGEYGSSEPMDSIAEFCGAVNDDLDTDVQL</sequence>
<proteinExistence type="predicted"/>
<dbReference type="PROSITE" id="PS00973">
    <property type="entry name" value="USP_2"/>
    <property type="match status" value="1"/>
</dbReference>
<feature type="compositionally biased region" description="Polar residues" evidence="1">
    <location>
        <begin position="92"/>
        <end position="101"/>
    </location>
</feature>
<evidence type="ECO:0000313" key="3">
    <source>
        <dbReference type="EMBL" id="PSS12673.1"/>
    </source>
</evidence>
<accession>A0A2T3AVL6</accession>
<dbReference type="OrthoDB" id="420187at2759"/>
<dbReference type="GeneID" id="36571748"/>
<keyword evidence="4" id="KW-1185">Reference proteome</keyword>
<dbReference type="FunFam" id="3.90.70.10:FF:000136">
    <property type="entry name" value="Ubiquitin C-terminal hydrolase, putative"/>
    <property type="match status" value="1"/>
</dbReference>
<dbReference type="GO" id="GO:0004843">
    <property type="term" value="F:cysteine-type deubiquitinase activity"/>
    <property type="evidence" value="ECO:0007669"/>
    <property type="project" value="InterPro"/>
</dbReference>
<dbReference type="RefSeq" id="XP_024718671.1">
    <property type="nucleotide sequence ID" value="XM_024863667.1"/>
</dbReference>
<dbReference type="Proteomes" id="UP000241818">
    <property type="component" value="Unassembled WGS sequence"/>
</dbReference>
<protein>
    <recommendedName>
        <fullName evidence="2">USP domain-containing protein</fullName>
    </recommendedName>
</protein>
<dbReference type="GO" id="GO:0016579">
    <property type="term" value="P:protein deubiquitination"/>
    <property type="evidence" value="ECO:0007669"/>
    <property type="project" value="InterPro"/>
</dbReference>
<reference evidence="3 4" key="1">
    <citation type="journal article" date="2018" name="New Phytol.">
        <title>Comparative genomics and transcriptomics depict ericoid mycorrhizal fungi as versatile saprotrophs and plant mutualists.</title>
        <authorList>
            <person name="Martino E."/>
            <person name="Morin E."/>
            <person name="Grelet G.A."/>
            <person name="Kuo A."/>
            <person name="Kohler A."/>
            <person name="Daghino S."/>
            <person name="Barry K.W."/>
            <person name="Cichocki N."/>
            <person name="Clum A."/>
            <person name="Dockter R.B."/>
            <person name="Hainaut M."/>
            <person name="Kuo R.C."/>
            <person name="LaButti K."/>
            <person name="Lindahl B.D."/>
            <person name="Lindquist E.A."/>
            <person name="Lipzen A."/>
            <person name="Khouja H.R."/>
            <person name="Magnuson J."/>
            <person name="Murat C."/>
            <person name="Ohm R.A."/>
            <person name="Singer S.W."/>
            <person name="Spatafora J.W."/>
            <person name="Wang M."/>
            <person name="Veneault-Fourrey C."/>
            <person name="Henrissat B."/>
            <person name="Grigoriev I.V."/>
            <person name="Martin F.M."/>
            <person name="Perotto S."/>
        </authorList>
    </citation>
    <scope>NUCLEOTIDE SEQUENCE [LARGE SCALE GENOMIC DNA]</scope>
    <source>
        <strain evidence="3 4">ATCC 22711</strain>
    </source>
</reference>
<dbReference type="InParanoid" id="A0A2T3AVL6"/>
<evidence type="ECO:0000313" key="4">
    <source>
        <dbReference type="Proteomes" id="UP000241818"/>
    </source>
</evidence>
<dbReference type="InterPro" id="IPR021905">
    <property type="entry name" value="DUF3517"/>
</dbReference>
<dbReference type="SUPFAM" id="SSF54001">
    <property type="entry name" value="Cysteine proteinases"/>
    <property type="match status" value="1"/>
</dbReference>
<gene>
    <name evidence="3" type="ORF">M430DRAFT_173893</name>
</gene>
<dbReference type="InterPro" id="IPR018200">
    <property type="entry name" value="USP_CS"/>
</dbReference>
<evidence type="ECO:0000256" key="1">
    <source>
        <dbReference type="SAM" id="MobiDB-lite"/>
    </source>
</evidence>
<dbReference type="EMBL" id="KZ679015">
    <property type="protein sequence ID" value="PSS12673.1"/>
    <property type="molecule type" value="Genomic_DNA"/>
</dbReference>
<feature type="compositionally biased region" description="Polar residues" evidence="1">
    <location>
        <begin position="17"/>
        <end position="26"/>
    </location>
</feature>
<dbReference type="GO" id="GO:0005829">
    <property type="term" value="C:cytosol"/>
    <property type="evidence" value="ECO:0007669"/>
    <property type="project" value="TreeGrafter"/>
</dbReference>
<name>A0A2T3AVL6_AMORE</name>
<organism evidence="3 4">
    <name type="scientific">Amorphotheca resinae ATCC 22711</name>
    <dbReference type="NCBI Taxonomy" id="857342"/>
    <lineage>
        <taxon>Eukaryota</taxon>
        <taxon>Fungi</taxon>
        <taxon>Dikarya</taxon>
        <taxon>Ascomycota</taxon>
        <taxon>Pezizomycotina</taxon>
        <taxon>Leotiomycetes</taxon>
        <taxon>Helotiales</taxon>
        <taxon>Amorphothecaceae</taxon>
        <taxon>Amorphotheca</taxon>
    </lineage>
</organism>
<evidence type="ECO:0000259" key="2">
    <source>
        <dbReference type="PROSITE" id="PS50235"/>
    </source>
</evidence>
<dbReference type="InterPro" id="IPR028889">
    <property type="entry name" value="USP"/>
</dbReference>
<dbReference type="Pfam" id="PF00443">
    <property type="entry name" value="UCH"/>
    <property type="match status" value="1"/>
</dbReference>
<feature type="domain" description="USP" evidence="2">
    <location>
        <begin position="1592"/>
        <end position="1920"/>
    </location>
</feature>
<dbReference type="Pfam" id="PF12030">
    <property type="entry name" value="DUF3517"/>
    <property type="match status" value="1"/>
</dbReference>
<dbReference type="InterPro" id="IPR001394">
    <property type="entry name" value="Peptidase_C19_UCH"/>
</dbReference>
<dbReference type="STRING" id="857342.A0A2T3AVL6"/>
<feature type="compositionally biased region" description="Basic residues" evidence="1">
    <location>
        <begin position="33"/>
        <end position="45"/>
    </location>
</feature>
<dbReference type="InterPro" id="IPR050164">
    <property type="entry name" value="Peptidase_C19"/>
</dbReference>
<dbReference type="InterPro" id="IPR038765">
    <property type="entry name" value="Papain-like_cys_pep_sf"/>
</dbReference>
<dbReference type="PANTHER" id="PTHR24006:SF827">
    <property type="entry name" value="UBIQUITIN CARBOXYL-TERMINAL HYDROLASE 34"/>
    <property type="match status" value="1"/>
</dbReference>
<dbReference type="PANTHER" id="PTHR24006">
    <property type="entry name" value="UBIQUITIN CARBOXYL-TERMINAL HYDROLASE"/>
    <property type="match status" value="1"/>
</dbReference>
<dbReference type="GO" id="GO:0005634">
    <property type="term" value="C:nucleus"/>
    <property type="evidence" value="ECO:0007669"/>
    <property type="project" value="TreeGrafter"/>
</dbReference>
<dbReference type="CDD" id="cd02659">
    <property type="entry name" value="peptidase_C19C"/>
    <property type="match status" value="1"/>
</dbReference>
<feature type="compositionally biased region" description="Polar residues" evidence="1">
    <location>
        <begin position="49"/>
        <end position="63"/>
    </location>
</feature>